<proteinExistence type="predicted"/>
<gene>
    <name evidence="2" type="ORF">Q9291_06085</name>
</gene>
<evidence type="ECO:0000313" key="2">
    <source>
        <dbReference type="EMBL" id="MDP8567412.1"/>
    </source>
</evidence>
<evidence type="ECO:0008006" key="4">
    <source>
        <dbReference type="Google" id="ProtNLM"/>
    </source>
</evidence>
<name>A0ABT9JS82_9PROT</name>
<organism evidence="2 3">
    <name type="scientific">Methylophilus aquaticus</name>
    <dbReference type="NCBI Taxonomy" id="1971610"/>
    <lineage>
        <taxon>Bacteria</taxon>
        <taxon>Pseudomonadati</taxon>
        <taxon>Pseudomonadota</taxon>
        <taxon>Betaproteobacteria</taxon>
        <taxon>Nitrosomonadales</taxon>
        <taxon>Methylophilaceae</taxon>
        <taxon>Methylophilus</taxon>
    </lineage>
</organism>
<comment type="caution">
    <text evidence="2">The sequence shown here is derived from an EMBL/GenBank/DDBJ whole genome shotgun (WGS) entry which is preliminary data.</text>
</comment>
<accession>A0ABT9JS82</accession>
<feature type="signal peptide" evidence="1">
    <location>
        <begin position="1"/>
        <end position="18"/>
    </location>
</feature>
<dbReference type="RefSeq" id="WP_306389135.1">
    <property type="nucleotide sequence ID" value="NZ_JAVCAP010000012.1"/>
</dbReference>
<feature type="chain" id="PRO_5046234635" description="Secreted protein" evidence="1">
    <location>
        <begin position="19"/>
        <end position="158"/>
    </location>
</feature>
<sequence>MQVWILLMALLVSANVFAGEAENITACVSKAKEFAGVSLDPFSVKYEGNYVAFSTARWPEAICEVKVAQVYNLQVNGQHYVYKGYSGKESYDLAMQLQAKTNEAIKQMRSRIALIEQRADQASNSLRKPNPDYKNLSKYVDEGIQRSLGIQNQASVSP</sequence>
<protein>
    <recommendedName>
        <fullName evidence="4">Secreted protein</fullName>
    </recommendedName>
</protein>
<evidence type="ECO:0000256" key="1">
    <source>
        <dbReference type="SAM" id="SignalP"/>
    </source>
</evidence>
<reference evidence="3" key="1">
    <citation type="journal article" date="2019" name="Int. J. Syst. Evol. Microbiol.">
        <title>The Global Catalogue of Microorganisms (GCM) 10K type strain sequencing project: providing services to taxonomists for standard genome sequencing and annotation.</title>
        <authorList>
            <consortium name="The Broad Institute Genomics Platform"/>
            <consortium name="The Broad Institute Genome Sequencing Center for Infectious Disease"/>
            <person name="Wu L."/>
            <person name="Ma J."/>
        </authorList>
    </citation>
    <scope>NUCLEOTIDE SEQUENCE [LARGE SCALE GENOMIC DNA]</scope>
    <source>
        <strain evidence="3">VKM B-3159</strain>
    </source>
</reference>
<dbReference type="Proteomes" id="UP001225906">
    <property type="component" value="Unassembled WGS sequence"/>
</dbReference>
<evidence type="ECO:0000313" key="3">
    <source>
        <dbReference type="Proteomes" id="UP001225906"/>
    </source>
</evidence>
<dbReference type="EMBL" id="JAVCAP010000012">
    <property type="protein sequence ID" value="MDP8567412.1"/>
    <property type="molecule type" value="Genomic_DNA"/>
</dbReference>
<keyword evidence="1" id="KW-0732">Signal</keyword>
<keyword evidence="3" id="KW-1185">Reference proteome</keyword>